<keyword evidence="5" id="KW-1185">Reference proteome</keyword>
<dbReference type="PANTHER" id="PTHR22939">
    <property type="entry name" value="SERINE PROTEASE FAMILY S1C HTRA-RELATED"/>
    <property type="match status" value="1"/>
</dbReference>
<evidence type="ECO:0000259" key="3">
    <source>
        <dbReference type="SMART" id="SM00228"/>
    </source>
</evidence>
<dbReference type="SUPFAM" id="SSF50156">
    <property type="entry name" value="PDZ domain-like"/>
    <property type="match status" value="1"/>
</dbReference>
<evidence type="ECO:0000313" key="4">
    <source>
        <dbReference type="EMBL" id="EJK52185.1"/>
    </source>
</evidence>
<gene>
    <name evidence="4" type="ORF">THAOC_28572</name>
</gene>
<protein>
    <recommendedName>
        <fullName evidence="3">PDZ domain-containing protein</fullName>
    </recommendedName>
</protein>
<dbReference type="InterPro" id="IPR043504">
    <property type="entry name" value="Peptidase_S1_PA_chymotrypsin"/>
</dbReference>
<dbReference type="AlphaFoldDB" id="K0RG53"/>
<feature type="non-terminal residue" evidence="4">
    <location>
        <position position="1"/>
    </location>
</feature>
<dbReference type="GO" id="GO:0006508">
    <property type="term" value="P:proteolysis"/>
    <property type="evidence" value="ECO:0007669"/>
    <property type="project" value="TreeGrafter"/>
</dbReference>
<dbReference type="GO" id="GO:0004252">
    <property type="term" value="F:serine-type endopeptidase activity"/>
    <property type="evidence" value="ECO:0007669"/>
    <property type="project" value="TreeGrafter"/>
</dbReference>
<dbReference type="OrthoDB" id="4217619at2759"/>
<evidence type="ECO:0000256" key="1">
    <source>
        <dbReference type="ARBA" id="ARBA00010541"/>
    </source>
</evidence>
<dbReference type="InterPro" id="IPR001478">
    <property type="entry name" value="PDZ"/>
</dbReference>
<accession>K0RG53</accession>
<dbReference type="eggNOG" id="KOG1320">
    <property type="taxonomic scope" value="Eukaryota"/>
</dbReference>
<feature type="domain" description="PDZ" evidence="3">
    <location>
        <begin position="54"/>
        <end position="144"/>
    </location>
</feature>
<dbReference type="EMBL" id="AGNL01040295">
    <property type="protein sequence ID" value="EJK52185.1"/>
    <property type="molecule type" value="Genomic_DNA"/>
</dbReference>
<dbReference type="Gene3D" id="2.30.42.10">
    <property type="match status" value="1"/>
</dbReference>
<reference evidence="4 5" key="1">
    <citation type="journal article" date="2012" name="Genome Biol.">
        <title>Genome and low-iron response of an oceanic diatom adapted to chronic iron limitation.</title>
        <authorList>
            <person name="Lommer M."/>
            <person name="Specht M."/>
            <person name="Roy A.S."/>
            <person name="Kraemer L."/>
            <person name="Andreson R."/>
            <person name="Gutowska M.A."/>
            <person name="Wolf J."/>
            <person name="Bergner S.V."/>
            <person name="Schilhabel M.B."/>
            <person name="Klostermeier U.C."/>
            <person name="Beiko R.G."/>
            <person name="Rosenstiel P."/>
            <person name="Hippler M."/>
            <person name="Laroche J."/>
        </authorList>
    </citation>
    <scope>NUCLEOTIDE SEQUENCE [LARGE SCALE GENOMIC DNA]</scope>
    <source>
        <strain evidence="4 5">CCMP1005</strain>
    </source>
</reference>
<evidence type="ECO:0000313" key="5">
    <source>
        <dbReference type="Proteomes" id="UP000266841"/>
    </source>
</evidence>
<dbReference type="Proteomes" id="UP000266841">
    <property type="component" value="Unassembled WGS sequence"/>
</dbReference>
<comment type="caution">
    <text evidence="4">The sequence shown here is derived from an EMBL/GenBank/DDBJ whole genome shotgun (WGS) entry which is preliminary data.</text>
</comment>
<dbReference type="Pfam" id="PF13180">
    <property type="entry name" value="PDZ_2"/>
    <property type="match status" value="1"/>
</dbReference>
<dbReference type="SMART" id="SM00228">
    <property type="entry name" value="PDZ"/>
    <property type="match status" value="1"/>
</dbReference>
<dbReference type="Gene3D" id="2.40.10.10">
    <property type="entry name" value="Trypsin-like serine proteases"/>
    <property type="match status" value="1"/>
</dbReference>
<dbReference type="InterPro" id="IPR009003">
    <property type="entry name" value="Peptidase_S1_PA"/>
</dbReference>
<keyword evidence="2" id="KW-0843">Virulence</keyword>
<evidence type="ECO:0000256" key="2">
    <source>
        <dbReference type="ARBA" id="ARBA00023026"/>
    </source>
</evidence>
<dbReference type="PANTHER" id="PTHR22939:SF129">
    <property type="entry name" value="SERINE PROTEASE HTRA2, MITOCHONDRIAL"/>
    <property type="match status" value="1"/>
</dbReference>
<organism evidence="4 5">
    <name type="scientific">Thalassiosira oceanica</name>
    <name type="common">Marine diatom</name>
    <dbReference type="NCBI Taxonomy" id="159749"/>
    <lineage>
        <taxon>Eukaryota</taxon>
        <taxon>Sar</taxon>
        <taxon>Stramenopiles</taxon>
        <taxon>Ochrophyta</taxon>
        <taxon>Bacillariophyta</taxon>
        <taxon>Coscinodiscophyceae</taxon>
        <taxon>Thalassiosirophycidae</taxon>
        <taxon>Thalassiosirales</taxon>
        <taxon>Thalassiosiraceae</taxon>
        <taxon>Thalassiosira</taxon>
    </lineage>
</organism>
<dbReference type="InterPro" id="IPR036034">
    <property type="entry name" value="PDZ_sf"/>
</dbReference>
<proteinExistence type="inferred from homology"/>
<dbReference type="SUPFAM" id="SSF50494">
    <property type="entry name" value="Trypsin-like serine proteases"/>
    <property type="match status" value="1"/>
</dbReference>
<name>K0RG53_THAOC</name>
<comment type="similarity">
    <text evidence="1">Belongs to the peptidase S1C family.</text>
</comment>
<sequence>GNSGGALIDVESGNVIAINCCIRANMEGTSFAIPINKALSIVDDLSEGKLVEHGYIGVHLMTMNPSLARFHNRLSTGKRRIPERSGVMVETIFKSSPAKDAGLKRYDYIESIDGQRVRSADDAHLLIDRAKPGKAIIIKIFRGQQEMDLKCSPKDLSKHLENLRKTKKAKGSS</sequence>